<dbReference type="AlphaFoldDB" id="A0A941JQ85"/>
<accession>A0A941JQ85</accession>
<reference evidence="1" key="1">
    <citation type="submission" date="2021-02" db="EMBL/GenBank/DDBJ databases">
        <title>Metagenome analyses of Stigonema ocellatum DSM 106950, Chlorogloea purpurea SAG 13.99 and Gomphosphaeria aponina DSM 107014.</title>
        <authorList>
            <person name="Marter P."/>
            <person name="Huang S."/>
        </authorList>
    </citation>
    <scope>NUCLEOTIDE SEQUENCE</scope>
    <source>
        <strain evidence="1">JP213</strain>
    </source>
</reference>
<sequence length="72" mass="8157">MSHESVNSQQLKLAALSDALCSAMKYGDEGFAIAVRILENETGQMRLTAYHVIWQQLDETGKQKLLQYLSQR</sequence>
<comment type="caution">
    <text evidence="1">The sequence shown here is derived from an EMBL/GenBank/DDBJ whole genome shotgun (WGS) entry which is preliminary data.</text>
</comment>
<dbReference type="Proteomes" id="UP000767446">
    <property type="component" value="Unassembled WGS sequence"/>
</dbReference>
<proteinExistence type="predicted"/>
<gene>
    <name evidence="1" type="ORF">DSM107014_12295</name>
</gene>
<name>A0A941JQ85_9CHRO</name>
<protein>
    <submittedName>
        <fullName evidence="1">Uncharacterized protein</fullName>
    </submittedName>
</protein>
<evidence type="ECO:0000313" key="2">
    <source>
        <dbReference type="Proteomes" id="UP000767446"/>
    </source>
</evidence>
<dbReference type="EMBL" id="JADQBC010000080">
    <property type="protein sequence ID" value="MBR8828658.1"/>
    <property type="molecule type" value="Genomic_DNA"/>
</dbReference>
<evidence type="ECO:0000313" key="1">
    <source>
        <dbReference type="EMBL" id="MBR8828658.1"/>
    </source>
</evidence>
<organism evidence="1 2">
    <name type="scientific">Gomphosphaeria aponina SAG 52.96 = DSM 107014</name>
    <dbReference type="NCBI Taxonomy" id="1521640"/>
    <lineage>
        <taxon>Bacteria</taxon>
        <taxon>Bacillati</taxon>
        <taxon>Cyanobacteriota</taxon>
        <taxon>Cyanophyceae</taxon>
        <taxon>Oscillatoriophycideae</taxon>
        <taxon>Chroococcales</taxon>
        <taxon>Gomphosphaeriaceae</taxon>
        <taxon>Gomphosphaeria</taxon>
    </lineage>
</organism>